<dbReference type="InterPro" id="IPR029018">
    <property type="entry name" value="Hex-like_dom2"/>
</dbReference>
<dbReference type="InterPro" id="IPR017853">
    <property type="entry name" value="GH"/>
</dbReference>
<evidence type="ECO:0000256" key="4">
    <source>
        <dbReference type="PIRSR" id="PIRSR625705-1"/>
    </source>
</evidence>
<name>A0A839SBA8_9SPHI</name>
<proteinExistence type="inferred from homology"/>
<gene>
    <name evidence="8" type="ORF">FHS11_000943</name>
</gene>
<dbReference type="GO" id="GO:0004563">
    <property type="term" value="F:beta-N-acetylhexosaminidase activity"/>
    <property type="evidence" value="ECO:0007669"/>
    <property type="project" value="UniProtKB-EC"/>
</dbReference>
<organism evidence="8 9">
    <name type="scientific">Mucilaginibacter gotjawali</name>
    <dbReference type="NCBI Taxonomy" id="1550579"/>
    <lineage>
        <taxon>Bacteria</taxon>
        <taxon>Pseudomonadati</taxon>
        <taxon>Bacteroidota</taxon>
        <taxon>Sphingobacteriia</taxon>
        <taxon>Sphingobacteriales</taxon>
        <taxon>Sphingobacteriaceae</taxon>
        <taxon>Mucilaginibacter</taxon>
    </lineage>
</organism>
<dbReference type="InterPro" id="IPR025705">
    <property type="entry name" value="Beta_hexosaminidase_sua/sub"/>
</dbReference>
<dbReference type="AlphaFoldDB" id="A0A839SBA8"/>
<dbReference type="Proteomes" id="UP000539265">
    <property type="component" value="Unassembled WGS sequence"/>
</dbReference>
<dbReference type="GO" id="GO:0030203">
    <property type="term" value="P:glycosaminoglycan metabolic process"/>
    <property type="evidence" value="ECO:0007669"/>
    <property type="project" value="TreeGrafter"/>
</dbReference>
<comment type="caution">
    <text evidence="8">The sequence shown here is derived from an EMBL/GenBank/DDBJ whole genome shotgun (WGS) entry which is preliminary data.</text>
</comment>
<dbReference type="GO" id="GO:0005764">
    <property type="term" value="C:lysosome"/>
    <property type="evidence" value="ECO:0007669"/>
    <property type="project" value="TreeGrafter"/>
</dbReference>
<feature type="domain" description="Beta-hexosaminidase bacterial type N-terminal" evidence="7">
    <location>
        <begin position="26"/>
        <end position="158"/>
    </location>
</feature>
<evidence type="ECO:0000256" key="3">
    <source>
        <dbReference type="ARBA" id="ARBA00023295"/>
    </source>
</evidence>
<dbReference type="Gene3D" id="3.30.379.10">
    <property type="entry name" value="Chitobiase/beta-hexosaminidase domain 2-like"/>
    <property type="match status" value="1"/>
</dbReference>
<dbReference type="InterPro" id="IPR015882">
    <property type="entry name" value="HEX_bac_N"/>
</dbReference>
<evidence type="ECO:0000256" key="2">
    <source>
        <dbReference type="ARBA" id="ARBA00022801"/>
    </source>
</evidence>
<feature type="domain" description="Glycoside hydrolase family 20 catalytic" evidence="6">
    <location>
        <begin position="162"/>
        <end position="493"/>
    </location>
</feature>
<dbReference type="GO" id="GO:0005975">
    <property type="term" value="P:carbohydrate metabolic process"/>
    <property type="evidence" value="ECO:0007669"/>
    <property type="project" value="InterPro"/>
</dbReference>
<dbReference type="Pfam" id="PF02838">
    <property type="entry name" value="Glyco_hydro_20b"/>
    <property type="match status" value="1"/>
</dbReference>
<feature type="active site" description="Proton donor" evidence="4">
    <location>
        <position position="336"/>
    </location>
</feature>
<dbReference type="PANTHER" id="PTHR22600:SF21">
    <property type="entry name" value="BETA-HEXOSAMINIDASE A"/>
    <property type="match status" value="1"/>
</dbReference>
<evidence type="ECO:0000256" key="5">
    <source>
        <dbReference type="SAM" id="SignalP"/>
    </source>
</evidence>
<dbReference type="OrthoDB" id="9763537at2"/>
<dbReference type="SUPFAM" id="SSF55545">
    <property type="entry name" value="beta-N-acetylhexosaminidase-like domain"/>
    <property type="match status" value="1"/>
</dbReference>
<keyword evidence="2 8" id="KW-0378">Hydrolase</keyword>
<dbReference type="RefSeq" id="WP_096356798.1">
    <property type="nucleotide sequence ID" value="NZ_AP017313.1"/>
</dbReference>
<keyword evidence="3 8" id="KW-0326">Glycosidase</keyword>
<dbReference type="PRINTS" id="PR00738">
    <property type="entry name" value="GLHYDRLASE20"/>
</dbReference>
<accession>A0A839SBA8</accession>
<dbReference type="InterPro" id="IPR015883">
    <property type="entry name" value="Glyco_hydro_20_cat"/>
</dbReference>
<evidence type="ECO:0000259" key="7">
    <source>
        <dbReference type="Pfam" id="PF02838"/>
    </source>
</evidence>
<dbReference type="Pfam" id="PF00728">
    <property type="entry name" value="Glyco_hydro_20"/>
    <property type="match status" value="1"/>
</dbReference>
<evidence type="ECO:0000313" key="8">
    <source>
        <dbReference type="EMBL" id="MBB3054533.1"/>
    </source>
</evidence>
<comment type="similarity">
    <text evidence="1">Belongs to the glycosyl hydrolase 20 family.</text>
</comment>
<dbReference type="GO" id="GO:0016020">
    <property type="term" value="C:membrane"/>
    <property type="evidence" value="ECO:0007669"/>
    <property type="project" value="TreeGrafter"/>
</dbReference>
<keyword evidence="5" id="KW-0732">Signal</keyword>
<feature type="signal peptide" evidence="5">
    <location>
        <begin position="1"/>
        <end position="21"/>
    </location>
</feature>
<dbReference type="PANTHER" id="PTHR22600">
    <property type="entry name" value="BETA-HEXOSAMINIDASE"/>
    <property type="match status" value="1"/>
</dbReference>
<dbReference type="SUPFAM" id="SSF51445">
    <property type="entry name" value="(Trans)glycosidases"/>
    <property type="match status" value="1"/>
</dbReference>
<dbReference type="EMBL" id="JACHWX010000002">
    <property type="protein sequence ID" value="MBB3054533.1"/>
    <property type="molecule type" value="Genomic_DNA"/>
</dbReference>
<keyword evidence="9" id="KW-1185">Reference proteome</keyword>
<dbReference type="Gene3D" id="3.20.20.80">
    <property type="entry name" value="Glycosidases"/>
    <property type="match status" value="1"/>
</dbReference>
<evidence type="ECO:0000256" key="1">
    <source>
        <dbReference type="ARBA" id="ARBA00006285"/>
    </source>
</evidence>
<protein>
    <submittedName>
        <fullName evidence="8">Hexosaminidase</fullName>
        <ecNumber evidence="8">3.2.1.52</ecNumber>
    </submittedName>
</protein>
<evidence type="ECO:0000313" key="9">
    <source>
        <dbReference type="Proteomes" id="UP000539265"/>
    </source>
</evidence>
<dbReference type="GO" id="GO:0006689">
    <property type="term" value="P:ganglioside catabolic process"/>
    <property type="evidence" value="ECO:0007669"/>
    <property type="project" value="TreeGrafter"/>
</dbReference>
<feature type="chain" id="PRO_5032935953" evidence="5">
    <location>
        <begin position="22"/>
        <end position="706"/>
    </location>
</feature>
<sequence length="706" mass="78496">MRIIFTTLLIFSGLLSAGAQAPDSLNLMPRPQAVKLQTGKFVFTGRFAIGINGPGSPKLIAAANRFYLTLGKRTGVVFPQEYISGKENPADAQLTISYQKSINAAIGMDESYTLTVTPEKIALTAPTDIGAGRGLETLYQLVTPAGSGFYCPAVEINDVPRFKWRGLMIDVARHFIPFDVLKRNVDAMAIVKMNVLHLHLSDDEGFRVESKVYPKLQENGSNGSFYTQDQVKELVNYAHDRGIIIVPEFDLPGHCSSILAAYPFLASYPASYKPARRFNVDTIKNPSLGKIMQLINQTQTPTIDPTKETTYVFFDRFFKEMSGIFPDAYLHVGADENNGVAWKQNPQIAAFMKAKSMKTTDDLQAYFVNRMHGIAQKYNKRIIGWEETFNATVPQDVIIQKWKPAAPADTLVKSIVGHHNQVIVSAGYYLDLYFPAYIHYLTDPVPANLTATAADKGILGGEAAMWSELVDGGNEEIRVWPRTAAIAERFWSAAGVRDADDMYRRLWAVDFELNDRAVNEYGNYIKIPDRWVNDEDLNPAITLCNVYTQVKGYKRLMAALLSPGEVHAKTTLTTPLVGIADAVHTDSETGWYFRHWVATYLDKHDAASLAQIKSQLQRWQSNKARFDALAANSPYLQQIADLSDNLSNAAGIALQALNNEGIKDDQLKQLQQLEKPHHDVQLAIGQSLEALVTGKLKPEPAAYSMF</sequence>
<evidence type="ECO:0000259" key="6">
    <source>
        <dbReference type="Pfam" id="PF00728"/>
    </source>
</evidence>
<dbReference type="EC" id="3.2.1.52" evidence="8"/>
<reference evidence="8" key="1">
    <citation type="submission" date="2020-08" db="EMBL/GenBank/DDBJ databases">
        <title>Genomic Encyclopedia of Type Strains, Phase III (KMG-III): the genomes of soil and plant-associated and newly described type strains.</title>
        <authorList>
            <person name="Whitman W."/>
        </authorList>
    </citation>
    <scope>NUCLEOTIDE SEQUENCE [LARGE SCALE GENOMIC DNA]</scope>
    <source>
        <strain evidence="8">CECT 8628</strain>
    </source>
</reference>